<feature type="region of interest" description="Disordered" evidence="6">
    <location>
        <begin position="1"/>
        <end position="23"/>
    </location>
</feature>
<keyword evidence="10" id="KW-1185">Reference proteome</keyword>
<evidence type="ECO:0000259" key="8">
    <source>
        <dbReference type="Pfam" id="PF02656"/>
    </source>
</evidence>
<evidence type="ECO:0000256" key="5">
    <source>
        <dbReference type="ARBA" id="ARBA00023136"/>
    </source>
</evidence>
<keyword evidence="2" id="KW-1003">Cell membrane</keyword>
<comment type="caution">
    <text evidence="9">The sequence shown here is derived from an EMBL/GenBank/DDBJ whole genome shotgun (WGS) entry which is preliminary data.</text>
</comment>
<proteinExistence type="predicted"/>
<sequence>MAIPTDREAAIPKQEIPRDPQPNESTLLARQRTTLALERSFLAVERTLMAWLRTSLSMISFGFTLAKFFQYLEGQHGGTQVVGRFGATWSPRAVGTAMVLIGTGALIAAVIQHRRRVVALQREGLLPQWNLAYWVALILAALGAFALVSLVLGT</sequence>
<feature type="domain" description="DUF202" evidence="8">
    <location>
        <begin position="39"/>
        <end position="117"/>
    </location>
</feature>
<dbReference type="PANTHER" id="PTHR34187:SF2">
    <property type="entry name" value="DUF202 DOMAIN-CONTAINING PROTEIN"/>
    <property type="match status" value="1"/>
</dbReference>
<dbReference type="PANTHER" id="PTHR34187">
    <property type="entry name" value="FGR18P"/>
    <property type="match status" value="1"/>
</dbReference>
<keyword evidence="3 7" id="KW-0812">Transmembrane</keyword>
<feature type="transmembrane region" description="Helical" evidence="7">
    <location>
        <begin position="89"/>
        <end position="111"/>
    </location>
</feature>
<dbReference type="Proteomes" id="UP000672657">
    <property type="component" value="Unassembled WGS sequence"/>
</dbReference>
<dbReference type="InterPro" id="IPR003807">
    <property type="entry name" value="DUF202"/>
</dbReference>
<feature type="transmembrane region" description="Helical" evidence="7">
    <location>
        <begin position="48"/>
        <end position="69"/>
    </location>
</feature>
<comment type="subcellular location">
    <subcellularLocation>
        <location evidence="1">Cell membrane</location>
        <topology evidence="1">Multi-pass membrane protein</topology>
    </subcellularLocation>
</comment>
<feature type="compositionally biased region" description="Basic and acidic residues" evidence="6">
    <location>
        <begin position="1"/>
        <end position="18"/>
    </location>
</feature>
<evidence type="ECO:0000256" key="3">
    <source>
        <dbReference type="ARBA" id="ARBA00022692"/>
    </source>
</evidence>
<feature type="transmembrane region" description="Helical" evidence="7">
    <location>
        <begin position="131"/>
        <end position="152"/>
    </location>
</feature>
<dbReference type="RefSeq" id="WP_211955091.1">
    <property type="nucleotide sequence ID" value="NZ_CAJPVI010000025.1"/>
</dbReference>
<name>A0ABN7Q4U8_9BURK</name>
<accession>A0ABN7Q4U8</accession>
<evidence type="ECO:0000313" key="10">
    <source>
        <dbReference type="Proteomes" id="UP000672657"/>
    </source>
</evidence>
<dbReference type="EMBL" id="CAJPVI010000025">
    <property type="protein sequence ID" value="CAG2151957.1"/>
    <property type="molecule type" value="Genomic_DNA"/>
</dbReference>
<keyword evidence="5 7" id="KW-0472">Membrane</keyword>
<reference evidence="9 10" key="1">
    <citation type="submission" date="2021-03" db="EMBL/GenBank/DDBJ databases">
        <authorList>
            <person name="Peeters C."/>
        </authorList>
    </citation>
    <scope>NUCLEOTIDE SEQUENCE [LARGE SCALE GENOMIC DNA]</scope>
    <source>
        <strain evidence="9 10">LMG 26411</strain>
    </source>
</reference>
<evidence type="ECO:0000313" key="9">
    <source>
        <dbReference type="EMBL" id="CAG2151957.1"/>
    </source>
</evidence>
<dbReference type="Pfam" id="PF02656">
    <property type="entry name" value="DUF202"/>
    <property type="match status" value="1"/>
</dbReference>
<protein>
    <recommendedName>
        <fullName evidence="8">DUF202 domain-containing protein</fullName>
    </recommendedName>
</protein>
<evidence type="ECO:0000256" key="2">
    <source>
        <dbReference type="ARBA" id="ARBA00022475"/>
    </source>
</evidence>
<dbReference type="InterPro" id="IPR052053">
    <property type="entry name" value="IM_YidH-like"/>
</dbReference>
<organism evidence="9 10">
    <name type="scientific">Cupriavidus numazuensis</name>
    <dbReference type="NCBI Taxonomy" id="221992"/>
    <lineage>
        <taxon>Bacteria</taxon>
        <taxon>Pseudomonadati</taxon>
        <taxon>Pseudomonadota</taxon>
        <taxon>Betaproteobacteria</taxon>
        <taxon>Burkholderiales</taxon>
        <taxon>Burkholderiaceae</taxon>
        <taxon>Cupriavidus</taxon>
    </lineage>
</organism>
<evidence type="ECO:0000256" key="4">
    <source>
        <dbReference type="ARBA" id="ARBA00022989"/>
    </source>
</evidence>
<evidence type="ECO:0000256" key="1">
    <source>
        <dbReference type="ARBA" id="ARBA00004651"/>
    </source>
</evidence>
<evidence type="ECO:0000256" key="6">
    <source>
        <dbReference type="SAM" id="MobiDB-lite"/>
    </source>
</evidence>
<keyword evidence="4 7" id="KW-1133">Transmembrane helix</keyword>
<gene>
    <name evidence="9" type="ORF">LMG26411_04093</name>
</gene>
<evidence type="ECO:0000256" key="7">
    <source>
        <dbReference type="SAM" id="Phobius"/>
    </source>
</evidence>